<protein>
    <submittedName>
        <fullName evidence="2">Rab2a</fullName>
    </submittedName>
</protein>
<dbReference type="SMART" id="SM00175">
    <property type="entry name" value="RAB"/>
    <property type="match status" value="1"/>
</dbReference>
<keyword evidence="3" id="KW-1185">Reference proteome</keyword>
<comment type="similarity">
    <text evidence="1">Belongs to the small GTPase superfamily. Rab family.</text>
</comment>
<dbReference type="EMBL" id="JAOAOG010000205">
    <property type="protein sequence ID" value="KAJ6240481.1"/>
    <property type="molecule type" value="Genomic_DNA"/>
</dbReference>
<sequence length="197" mass="22655">MHVKGTGKSSILIQLVENEFYETEPTIGMSYKNCPFEIEGKKIDLRIWDTAGQERYRSINRSYFQGTCGALLVYDITSIHSFETLPYWIKEIQEYAPENVQMVLVGNKIDLVDDRKVSTEMGEKFANDNQLDICETSAKTAENVRDAFELCIKKVLDSVERGVFKLNEDQIGLRQRVELLKHEENETGKKKKKEGCC</sequence>
<dbReference type="SMART" id="SM00176">
    <property type="entry name" value="RAN"/>
    <property type="match status" value="1"/>
</dbReference>
<dbReference type="PANTHER" id="PTHR47979">
    <property type="entry name" value="DRAB11-RELATED"/>
    <property type="match status" value="1"/>
</dbReference>
<dbReference type="SMART" id="SM00173">
    <property type="entry name" value="RAS"/>
    <property type="match status" value="1"/>
</dbReference>
<proteinExistence type="inferred from homology"/>
<dbReference type="PROSITE" id="PS51421">
    <property type="entry name" value="RAS"/>
    <property type="match status" value="1"/>
</dbReference>
<dbReference type="InterPro" id="IPR005225">
    <property type="entry name" value="Small_GTP-bd"/>
</dbReference>
<dbReference type="InterPro" id="IPR027417">
    <property type="entry name" value="P-loop_NTPase"/>
</dbReference>
<gene>
    <name evidence="2" type="ORF">M0813_24194</name>
</gene>
<comment type="caution">
    <text evidence="2">The sequence shown here is derived from an EMBL/GenBank/DDBJ whole genome shotgun (WGS) entry which is preliminary data.</text>
</comment>
<dbReference type="InterPro" id="IPR001806">
    <property type="entry name" value="Small_GTPase"/>
</dbReference>
<dbReference type="Pfam" id="PF00071">
    <property type="entry name" value="Ras"/>
    <property type="match status" value="1"/>
</dbReference>
<dbReference type="Proteomes" id="UP001150062">
    <property type="component" value="Unassembled WGS sequence"/>
</dbReference>
<evidence type="ECO:0000313" key="3">
    <source>
        <dbReference type="Proteomes" id="UP001150062"/>
    </source>
</evidence>
<dbReference type="InterPro" id="IPR050209">
    <property type="entry name" value="Rab_GTPases_membrane_traffic"/>
</dbReference>
<dbReference type="Gene3D" id="3.40.50.300">
    <property type="entry name" value="P-loop containing nucleotide triphosphate hydrolases"/>
    <property type="match status" value="1"/>
</dbReference>
<dbReference type="PROSITE" id="PS51419">
    <property type="entry name" value="RAB"/>
    <property type="match status" value="1"/>
</dbReference>
<name>A0ABQ8Y6V2_9EUKA</name>
<accession>A0ABQ8Y6V2</accession>
<dbReference type="SUPFAM" id="SSF52540">
    <property type="entry name" value="P-loop containing nucleoside triphosphate hydrolases"/>
    <property type="match status" value="1"/>
</dbReference>
<dbReference type="PRINTS" id="PR00449">
    <property type="entry name" value="RASTRNSFRMNG"/>
</dbReference>
<dbReference type="SMART" id="SM00174">
    <property type="entry name" value="RHO"/>
    <property type="match status" value="1"/>
</dbReference>
<organism evidence="2 3">
    <name type="scientific">Anaeramoeba flamelloides</name>
    <dbReference type="NCBI Taxonomy" id="1746091"/>
    <lineage>
        <taxon>Eukaryota</taxon>
        <taxon>Metamonada</taxon>
        <taxon>Anaeramoebidae</taxon>
        <taxon>Anaeramoeba</taxon>
    </lineage>
</organism>
<evidence type="ECO:0000256" key="1">
    <source>
        <dbReference type="ARBA" id="ARBA00006270"/>
    </source>
</evidence>
<evidence type="ECO:0000313" key="2">
    <source>
        <dbReference type="EMBL" id="KAJ6240481.1"/>
    </source>
</evidence>
<dbReference type="CDD" id="cd00154">
    <property type="entry name" value="Rab"/>
    <property type="match status" value="1"/>
</dbReference>
<reference evidence="2" key="1">
    <citation type="submission" date="2022-08" db="EMBL/GenBank/DDBJ databases">
        <title>Novel sulfate-reducing endosymbionts in the free-living metamonad Anaeramoeba.</title>
        <authorList>
            <person name="Jerlstrom-Hultqvist J."/>
            <person name="Cepicka I."/>
            <person name="Gallot-Lavallee L."/>
            <person name="Salas-Leiva D."/>
            <person name="Curtis B.A."/>
            <person name="Zahonova K."/>
            <person name="Pipaliya S."/>
            <person name="Dacks J."/>
            <person name="Roger A.J."/>
        </authorList>
    </citation>
    <scope>NUCLEOTIDE SEQUENCE</scope>
    <source>
        <strain evidence="2">Schooner1</strain>
    </source>
</reference>
<dbReference type="NCBIfam" id="TIGR00231">
    <property type="entry name" value="small_GTP"/>
    <property type="match status" value="1"/>
</dbReference>